<keyword evidence="6 11" id="KW-0255">Endonuclease</keyword>
<dbReference type="Pfam" id="PF00753">
    <property type="entry name" value="Lactamase_B"/>
    <property type="match status" value="1"/>
</dbReference>
<evidence type="ECO:0000256" key="12">
    <source>
        <dbReference type="PIRSR" id="PIRSR004803-1"/>
    </source>
</evidence>
<keyword evidence="19" id="KW-1185">Reference proteome</keyword>
<evidence type="ECO:0000313" key="19">
    <source>
        <dbReference type="Proteomes" id="UP001256547"/>
    </source>
</evidence>
<dbReference type="RefSeq" id="WP_311800664.1">
    <property type="nucleotide sequence ID" value="NZ_JARPYR010000029.1"/>
</dbReference>
<dbReference type="FunFam" id="3.10.20.580:FF:000001">
    <property type="entry name" value="Ribonuclease J"/>
    <property type="match status" value="1"/>
</dbReference>
<dbReference type="PIRSF" id="PIRSF004803">
    <property type="entry name" value="RnjA"/>
    <property type="match status" value="1"/>
</dbReference>
<dbReference type="NCBIfam" id="TIGR00649">
    <property type="entry name" value="MG423"/>
    <property type="match status" value="1"/>
</dbReference>
<comment type="function">
    <text evidence="11">An RNase that has 5'-3' exonuclease and possibly endonuclease activity. Involved in maturation of rRNA and in some organisms also mRNA maturation and/or decay.</text>
</comment>
<comment type="caution">
    <text evidence="17">The sequence shown here is derived from an EMBL/GenBank/DDBJ whole genome shotgun (WGS) entry which is preliminary data.</text>
</comment>
<evidence type="ECO:0000256" key="10">
    <source>
        <dbReference type="ARBA" id="ARBA00022884"/>
    </source>
</evidence>
<dbReference type="CDD" id="cd07714">
    <property type="entry name" value="RNaseJ_MBL-fold"/>
    <property type="match status" value="1"/>
</dbReference>
<dbReference type="GO" id="GO:0008270">
    <property type="term" value="F:zinc ion binding"/>
    <property type="evidence" value="ECO:0007669"/>
    <property type="project" value="InterPro"/>
</dbReference>
<accession>A0AAP5KSH6</accession>
<feature type="active site" description="Proton acceptor" evidence="12">
    <location>
        <position position="364"/>
    </location>
</feature>
<feature type="binding site" evidence="14">
    <location>
        <position position="44"/>
    </location>
    <ligand>
        <name>Ca(2+)</name>
        <dbReference type="ChEBI" id="CHEBI:29108"/>
    </ligand>
</feature>
<evidence type="ECO:0000256" key="11">
    <source>
        <dbReference type="HAMAP-Rule" id="MF_01491"/>
    </source>
</evidence>
<keyword evidence="8 14" id="KW-0862">Zinc</keyword>
<feature type="binding site" evidence="13">
    <location>
        <begin position="229"/>
        <end position="231"/>
    </location>
    <ligand>
        <name>substrate</name>
    </ligand>
</feature>
<dbReference type="HAMAP" id="MF_01491">
    <property type="entry name" value="RNase_J_bact"/>
    <property type="match status" value="1"/>
</dbReference>
<dbReference type="SUPFAM" id="SSF56281">
    <property type="entry name" value="Metallo-hydrolase/oxidoreductase"/>
    <property type="match status" value="1"/>
</dbReference>
<evidence type="ECO:0000256" key="6">
    <source>
        <dbReference type="ARBA" id="ARBA00022759"/>
    </source>
</evidence>
<evidence type="ECO:0000256" key="5">
    <source>
        <dbReference type="ARBA" id="ARBA00022723"/>
    </source>
</evidence>
<evidence type="ECO:0000256" key="3">
    <source>
        <dbReference type="ARBA" id="ARBA00022552"/>
    </source>
</evidence>
<dbReference type="SMART" id="SM00849">
    <property type="entry name" value="Lactamase_B"/>
    <property type="match status" value="1"/>
</dbReference>
<dbReference type="Gene3D" id="3.40.50.10710">
    <property type="entry name" value="Metallo-hydrolase/oxidoreductase"/>
    <property type="match status" value="1"/>
</dbReference>
<evidence type="ECO:0000259" key="15">
    <source>
        <dbReference type="SMART" id="SM00849"/>
    </source>
</evidence>
<evidence type="ECO:0000256" key="1">
    <source>
        <dbReference type="ARBA" id="ARBA00004496"/>
    </source>
</evidence>
<feature type="binding site" evidence="14">
    <location>
        <position position="73"/>
    </location>
    <ligand>
        <name>Zn(2+)</name>
        <dbReference type="ChEBI" id="CHEBI:29105"/>
        <label>1</label>
        <note>catalytic</note>
    </ligand>
</feature>
<sequence>MSTVKIIPFSGVRENGKNMYVVEVDNDIFVLDCGLKYPENELLGIDVVIPDFTYLIENADRVAGVFLTHGHADAIGALPYLVSEVAVPVFGTELTVELAKLNVSQNEESKNFKDFHVIDEHTEIDFGTAVISFFRTTHTIPDSVGISLKTEEGSVVYTGDFKFDPTAIPMYATNYRRLAEIGSEGVLALLSSSSNAENPIQVAAEREIASEVYDTINEWNGRIIVASVASNLQRIQQILNAAKEAGRKVVLTGQDVDRIIKTAMRLKKLEVPEDILITIKEMKNYQPEELIVLETGRMGEPIKSLQKMANRSHRNLRIEDGDLVYITTTPTIAMETTVAKTEDMIYRAGGIVKSISENLRVSGHANPRDLQLMMNFMSPDYFIPVQGEYRQLAAHASLANELGMPFKNIFITGRGDVLEYKNKHMSAAGSVPADNIMIDGIGVGDIGNIVLRDRKVLSDDGIFVVVVTIDRKLKKIVSAPQITSRGFVYIKASRDLIKESAEMTSEIVEKHLHADDFEWSKLKQDIRDQLSRHLFEQTKRRPVILPVIMEANQRRGRRK</sequence>
<dbReference type="GeneID" id="86911004"/>
<protein>
    <recommendedName>
        <fullName evidence="11">Ribonuclease J</fullName>
        <shortName evidence="11">RNase J</shortName>
        <ecNumber evidence="11">3.1.-.-</ecNumber>
    </recommendedName>
</protein>
<dbReference type="EC" id="3.1.-.-" evidence="11"/>
<evidence type="ECO:0000256" key="14">
    <source>
        <dbReference type="PIRSR" id="PIRSR004803-3"/>
    </source>
</evidence>
<keyword evidence="10 11" id="KW-0694">RNA-binding</keyword>
<dbReference type="GO" id="GO:0003723">
    <property type="term" value="F:RNA binding"/>
    <property type="evidence" value="ECO:0007669"/>
    <property type="project" value="UniProtKB-UniRule"/>
</dbReference>
<keyword evidence="7 11" id="KW-0378">Hydrolase</keyword>
<evidence type="ECO:0000256" key="9">
    <source>
        <dbReference type="ARBA" id="ARBA00022839"/>
    </source>
</evidence>
<dbReference type="GO" id="GO:0006364">
    <property type="term" value="P:rRNA processing"/>
    <property type="evidence" value="ECO:0007669"/>
    <property type="project" value="UniProtKB-UniRule"/>
</dbReference>
<dbReference type="PANTHER" id="PTHR43694">
    <property type="entry name" value="RIBONUCLEASE J"/>
    <property type="match status" value="1"/>
</dbReference>
<feature type="binding site" evidence="14">
    <location>
        <position position="69"/>
    </location>
    <ligand>
        <name>Zn(2+)</name>
        <dbReference type="ChEBI" id="CHEBI:29105"/>
        <label>1</label>
        <note>catalytic</note>
    </ligand>
</feature>
<keyword evidence="3 11" id="KW-0698">rRNA processing</keyword>
<comment type="cofactor">
    <cofactor evidence="14">
        <name>Ca(2+)</name>
        <dbReference type="ChEBI" id="CHEBI:29108"/>
    </cofactor>
    <text evidence="14">Binds 1 Ca(2+) cation per subunit. Seen in 1 crystal structure, it is not clear if it is physiologically important.</text>
</comment>
<evidence type="ECO:0000256" key="8">
    <source>
        <dbReference type="ARBA" id="ARBA00022833"/>
    </source>
</evidence>
<feature type="binding site" evidence="14">
    <location>
        <position position="71"/>
    </location>
    <ligand>
        <name>Zn(2+)</name>
        <dbReference type="ChEBI" id="CHEBI:29105"/>
        <label>1</label>
        <note>catalytic</note>
    </ligand>
</feature>
<gene>
    <name evidence="11" type="primary">rnj</name>
    <name evidence="17" type="ORF">P7D36_10475</name>
    <name evidence="16" type="ORF">P7D39_11840</name>
</gene>
<dbReference type="InterPro" id="IPR042173">
    <property type="entry name" value="RNase_J_2"/>
</dbReference>
<evidence type="ECO:0000313" key="18">
    <source>
        <dbReference type="Proteomes" id="UP001245561"/>
    </source>
</evidence>
<feature type="domain" description="Metallo-beta-lactamase" evidence="15">
    <location>
        <begin position="16"/>
        <end position="216"/>
    </location>
</feature>
<dbReference type="Pfam" id="PF07521">
    <property type="entry name" value="RMMBL"/>
    <property type="match status" value="1"/>
</dbReference>
<dbReference type="Proteomes" id="UP001256547">
    <property type="component" value="Unassembled WGS sequence"/>
</dbReference>
<reference evidence="17 19" key="1">
    <citation type="submission" date="2023-03" db="EMBL/GenBank/DDBJ databases">
        <authorList>
            <person name="Shen W."/>
            <person name="Cai J."/>
        </authorList>
    </citation>
    <scope>NUCLEOTIDE SEQUENCE</scope>
    <source>
        <strain evidence="17">P55-2</strain>
        <strain evidence="16 19">P72-2</strain>
    </source>
</reference>
<keyword evidence="4 11" id="KW-0540">Nuclease</keyword>
<feature type="binding site" evidence="14">
    <location>
        <position position="46"/>
    </location>
    <ligand>
        <name>Ca(2+)</name>
        <dbReference type="ChEBI" id="CHEBI:29108"/>
    </ligand>
</feature>
<comment type="subunit">
    <text evidence="11">Homodimer, may be a subunit of the RNA degradosome.</text>
</comment>
<evidence type="ECO:0000256" key="2">
    <source>
        <dbReference type="ARBA" id="ARBA00022490"/>
    </source>
</evidence>
<evidence type="ECO:0000313" key="16">
    <source>
        <dbReference type="EMBL" id="MDT2597689.1"/>
    </source>
</evidence>
<dbReference type="PANTHER" id="PTHR43694:SF4">
    <property type="entry name" value="RIBONUCLEASE J 2"/>
    <property type="match status" value="1"/>
</dbReference>
<evidence type="ECO:0000256" key="7">
    <source>
        <dbReference type="ARBA" id="ARBA00022801"/>
    </source>
</evidence>
<comment type="subcellular location">
    <subcellularLocation>
        <location evidence="1 11">Cytoplasm</location>
    </subcellularLocation>
</comment>
<dbReference type="GO" id="GO:0004521">
    <property type="term" value="F:RNA endonuclease activity"/>
    <property type="evidence" value="ECO:0007669"/>
    <property type="project" value="UniProtKB-UniRule"/>
</dbReference>
<keyword evidence="14" id="KW-0106">Calcium</keyword>
<feature type="binding site" evidence="14">
    <location>
        <position position="138"/>
    </location>
    <ligand>
        <name>Zn(2+)</name>
        <dbReference type="ChEBI" id="CHEBI:29105"/>
        <label>1</label>
        <note>catalytic</note>
    </ligand>
</feature>
<dbReference type="InterPro" id="IPR030854">
    <property type="entry name" value="RNase_J_bac"/>
</dbReference>
<dbReference type="InterPro" id="IPR036866">
    <property type="entry name" value="RibonucZ/Hydroxyglut_hydro"/>
</dbReference>
<dbReference type="Gene3D" id="3.10.20.580">
    <property type="match status" value="1"/>
</dbReference>
<feature type="binding site" evidence="14">
    <location>
        <position position="160"/>
    </location>
    <ligand>
        <name>Zn(2+)</name>
        <dbReference type="ChEBI" id="CHEBI:29105"/>
        <label>1</label>
        <note>catalytic</note>
    </ligand>
</feature>
<comment type="cofactor">
    <cofactor evidence="14">
        <name>Zn(2+)</name>
        <dbReference type="ChEBI" id="CHEBI:29105"/>
    </cofactor>
    <text evidence="14">Binds 2 Zn(2+) ions per subunit. It is not clear if Zn(2+) or Mg(2+) is physiologically important.</text>
</comment>
<keyword evidence="5 14" id="KW-0479">Metal-binding</keyword>
<dbReference type="InterPro" id="IPR001279">
    <property type="entry name" value="Metallo-B-lactamas"/>
</dbReference>
<dbReference type="EMBL" id="JARPYR010000029">
    <property type="protein sequence ID" value="MDT2597689.1"/>
    <property type="molecule type" value="Genomic_DNA"/>
</dbReference>
<dbReference type="Pfam" id="PF22505">
    <property type="entry name" value="RNase_J_b_CASP"/>
    <property type="match status" value="1"/>
</dbReference>
<dbReference type="AlphaFoldDB" id="A0AAP5KSH6"/>
<keyword evidence="9 11" id="KW-0269">Exonuclease</keyword>
<dbReference type="Proteomes" id="UP001245561">
    <property type="component" value="Unassembled WGS sequence"/>
</dbReference>
<comment type="similarity">
    <text evidence="11">Belongs to the metallo-beta-lactamase superfamily. RNA-metabolizing metallo-beta-lactamase-like family. Bacterial RNase J subfamily.</text>
</comment>
<dbReference type="InterPro" id="IPR011108">
    <property type="entry name" value="RMMBL"/>
</dbReference>
<name>A0AAP5KSH6_9ENTE</name>
<dbReference type="GO" id="GO:0004534">
    <property type="term" value="F:5'-3' RNA exonuclease activity"/>
    <property type="evidence" value="ECO:0007669"/>
    <property type="project" value="UniProtKB-UniRule"/>
</dbReference>
<dbReference type="InterPro" id="IPR004613">
    <property type="entry name" value="RNase_J"/>
</dbReference>
<proteinExistence type="inferred from homology"/>
<dbReference type="InterPro" id="IPR055132">
    <property type="entry name" value="RNase_J_b_CASP"/>
</dbReference>
<dbReference type="EMBL" id="JARPYT010000016">
    <property type="protein sequence ID" value="MDT2637918.1"/>
    <property type="molecule type" value="Genomic_DNA"/>
</dbReference>
<dbReference type="InterPro" id="IPR041636">
    <property type="entry name" value="RNase_J_C"/>
</dbReference>
<evidence type="ECO:0000256" key="13">
    <source>
        <dbReference type="PIRSR" id="PIRSR004803-2"/>
    </source>
</evidence>
<evidence type="ECO:0000313" key="17">
    <source>
        <dbReference type="EMBL" id="MDT2637918.1"/>
    </source>
</evidence>
<dbReference type="Gene3D" id="3.60.15.10">
    <property type="entry name" value="Ribonuclease Z/Hydroxyacylglutathione hydrolase-like"/>
    <property type="match status" value="1"/>
</dbReference>
<evidence type="ECO:0000256" key="4">
    <source>
        <dbReference type="ARBA" id="ARBA00022722"/>
    </source>
</evidence>
<dbReference type="GO" id="GO:0005737">
    <property type="term" value="C:cytoplasm"/>
    <property type="evidence" value="ECO:0007669"/>
    <property type="project" value="UniProtKB-SubCell"/>
</dbReference>
<dbReference type="Pfam" id="PF17770">
    <property type="entry name" value="RNase_J_C"/>
    <property type="match status" value="1"/>
</dbReference>
<feature type="binding site" evidence="14">
    <location>
        <position position="439"/>
    </location>
    <ligand>
        <name>Ca(2+)</name>
        <dbReference type="ChEBI" id="CHEBI:29108"/>
    </ligand>
</feature>
<comment type="caution">
    <text evidence="11">Lacks conserved residue(s) required for the propagation of feature annotation.</text>
</comment>
<keyword evidence="2 11" id="KW-0963">Cytoplasm</keyword>
<organism evidence="17 18">
    <name type="scientific">Enterococcus dongliensis</name>
    <dbReference type="NCBI Taxonomy" id="2559925"/>
    <lineage>
        <taxon>Bacteria</taxon>
        <taxon>Bacillati</taxon>
        <taxon>Bacillota</taxon>
        <taxon>Bacilli</taxon>
        <taxon>Lactobacillales</taxon>
        <taxon>Enterococcaceae</taxon>
        <taxon>Enterococcus</taxon>
    </lineage>
</organism>